<dbReference type="CDD" id="cd02440">
    <property type="entry name" value="AdoMet_MTases"/>
    <property type="match status" value="1"/>
</dbReference>
<evidence type="ECO:0000256" key="1">
    <source>
        <dbReference type="ARBA" id="ARBA00022679"/>
    </source>
</evidence>
<dbReference type="SUPFAM" id="SSF53335">
    <property type="entry name" value="S-adenosyl-L-methionine-dependent methyltransferases"/>
    <property type="match status" value="1"/>
</dbReference>
<dbReference type="InterPro" id="IPR029063">
    <property type="entry name" value="SAM-dependent_MTases_sf"/>
</dbReference>
<gene>
    <name evidence="3" type="ORF">SAMN05444320_104213</name>
</gene>
<sequence>MSDRPAFQLFRGYAASAVLSSLHMAGLIGPPDRTTSEQHVDVPDTRGRPVVLACLEYLRRHGLVDGEGQRYRLTEAGSSVYRDASYLVWLHGGYGRVLAQLPELLTGRAFFGVDITRDGRWVADASALIGRIDFVPQAMEILADVDFTRVLDLGCGNARFLLRVCQRFGAVGTGVDISLEACERARREVEESDVDGRVTIRCQDAVDLDSIPGLATTDLVVTFALLHEILHQGLDVLVGFLTRLADALPTGARLLTLEVAPADPDAVHDGWAPEFTLVHALMGQRLFTARQWTEALREGGFRTRSVTYPPLPNGMLLLAENTR</sequence>
<dbReference type="Gene3D" id="3.40.50.150">
    <property type="entry name" value="Vaccinia Virus protein VP39"/>
    <property type="match status" value="1"/>
</dbReference>
<accession>A0A1M5CXR6</accession>
<reference evidence="3 4" key="1">
    <citation type="submission" date="2016-11" db="EMBL/GenBank/DDBJ databases">
        <authorList>
            <person name="Jaros S."/>
            <person name="Januszkiewicz K."/>
            <person name="Wedrychowicz H."/>
        </authorList>
    </citation>
    <scope>NUCLEOTIDE SEQUENCE [LARGE SCALE GENOMIC DNA]</scope>
    <source>
        <strain evidence="3 4">DSM 44523</strain>
    </source>
</reference>
<keyword evidence="1 3" id="KW-0808">Transferase</keyword>
<dbReference type="InterPro" id="IPR041698">
    <property type="entry name" value="Methyltransf_25"/>
</dbReference>
<protein>
    <submittedName>
        <fullName evidence="3">Methyltransferase domain-containing protein</fullName>
    </submittedName>
</protein>
<dbReference type="STRING" id="2017.SAMN05444320_104213"/>
<feature type="domain" description="Methyltransferase" evidence="2">
    <location>
        <begin position="150"/>
        <end position="230"/>
    </location>
</feature>
<dbReference type="AlphaFoldDB" id="A0A1M5CXR6"/>
<dbReference type="EMBL" id="FQVN01000004">
    <property type="protein sequence ID" value="SHF59454.1"/>
    <property type="molecule type" value="Genomic_DNA"/>
</dbReference>
<dbReference type="GO" id="GO:0008168">
    <property type="term" value="F:methyltransferase activity"/>
    <property type="evidence" value="ECO:0007669"/>
    <property type="project" value="UniProtKB-KW"/>
</dbReference>
<name>A0A1M5CXR6_STRHI</name>
<keyword evidence="4" id="KW-1185">Reference proteome</keyword>
<dbReference type="RefSeq" id="WP_073483156.1">
    <property type="nucleotide sequence ID" value="NZ_FQVN01000004.1"/>
</dbReference>
<dbReference type="Proteomes" id="UP000184501">
    <property type="component" value="Unassembled WGS sequence"/>
</dbReference>
<dbReference type="PANTHER" id="PTHR43861">
    <property type="entry name" value="TRANS-ACONITATE 2-METHYLTRANSFERASE-RELATED"/>
    <property type="match status" value="1"/>
</dbReference>
<dbReference type="OrthoDB" id="3693950at2"/>
<dbReference type="GO" id="GO:0032259">
    <property type="term" value="P:methylation"/>
    <property type="evidence" value="ECO:0007669"/>
    <property type="project" value="UniProtKB-KW"/>
</dbReference>
<evidence type="ECO:0000313" key="4">
    <source>
        <dbReference type="Proteomes" id="UP000184501"/>
    </source>
</evidence>
<evidence type="ECO:0000313" key="3">
    <source>
        <dbReference type="EMBL" id="SHF59454.1"/>
    </source>
</evidence>
<organism evidence="3 4">
    <name type="scientific">Streptoalloteichus hindustanus</name>
    <dbReference type="NCBI Taxonomy" id="2017"/>
    <lineage>
        <taxon>Bacteria</taxon>
        <taxon>Bacillati</taxon>
        <taxon>Actinomycetota</taxon>
        <taxon>Actinomycetes</taxon>
        <taxon>Pseudonocardiales</taxon>
        <taxon>Pseudonocardiaceae</taxon>
        <taxon>Streptoalloteichus</taxon>
    </lineage>
</organism>
<proteinExistence type="predicted"/>
<evidence type="ECO:0000259" key="2">
    <source>
        <dbReference type="Pfam" id="PF13649"/>
    </source>
</evidence>
<keyword evidence="3" id="KW-0489">Methyltransferase</keyword>
<dbReference type="Pfam" id="PF13649">
    <property type="entry name" value="Methyltransf_25"/>
    <property type="match status" value="1"/>
</dbReference>